<evidence type="ECO:0000313" key="3">
    <source>
        <dbReference type="Proteomes" id="UP001501175"/>
    </source>
</evidence>
<dbReference type="Proteomes" id="UP001501175">
    <property type="component" value="Unassembled WGS sequence"/>
</dbReference>
<evidence type="ECO:0000313" key="2">
    <source>
        <dbReference type="EMBL" id="GAA4454102.1"/>
    </source>
</evidence>
<dbReference type="PANTHER" id="PTHR43143">
    <property type="entry name" value="METALLOPHOSPHOESTERASE, CALCINEURIN SUPERFAMILY"/>
    <property type="match status" value="1"/>
</dbReference>
<comment type="caution">
    <text evidence="2">The sequence shown here is derived from an EMBL/GenBank/DDBJ whole genome shotgun (WGS) entry which is preliminary data.</text>
</comment>
<dbReference type="Pfam" id="PF00149">
    <property type="entry name" value="Metallophos"/>
    <property type="match status" value="1"/>
</dbReference>
<reference evidence="3" key="1">
    <citation type="journal article" date="2019" name="Int. J. Syst. Evol. Microbiol.">
        <title>The Global Catalogue of Microorganisms (GCM) 10K type strain sequencing project: providing services to taxonomists for standard genome sequencing and annotation.</title>
        <authorList>
            <consortium name="The Broad Institute Genomics Platform"/>
            <consortium name="The Broad Institute Genome Sequencing Center for Infectious Disease"/>
            <person name="Wu L."/>
            <person name="Ma J."/>
        </authorList>
    </citation>
    <scope>NUCLEOTIDE SEQUENCE [LARGE SCALE GENOMIC DNA]</scope>
    <source>
        <strain evidence="3">JCM 17927</strain>
    </source>
</reference>
<dbReference type="CDD" id="cd00838">
    <property type="entry name" value="MPP_superfamily"/>
    <property type="match status" value="1"/>
</dbReference>
<protein>
    <recommendedName>
        <fullName evidence="1">Calcineurin-like phosphoesterase domain-containing protein</fullName>
    </recommendedName>
</protein>
<accession>A0ABP8MPM1</accession>
<organism evidence="2 3">
    <name type="scientific">Nibrella saemangeumensis</name>
    <dbReference type="NCBI Taxonomy" id="1084526"/>
    <lineage>
        <taxon>Bacteria</taxon>
        <taxon>Pseudomonadati</taxon>
        <taxon>Bacteroidota</taxon>
        <taxon>Cytophagia</taxon>
        <taxon>Cytophagales</taxon>
        <taxon>Spirosomataceae</taxon>
        <taxon>Nibrella</taxon>
    </lineage>
</organism>
<dbReference type="InterPro" id="IPR029052">
    <property type="entry name" value="Metallo-depent_PP-like"/>
</dbReference>
<keyword evidence="3" id="KW-1185">Reference proteome</keyword>
<gene>
    <name evidence="2" type="ORF">GCM10023189_20140</name>
</gene>
<dbReference type="InterPro" id="IPR051918">
    <property type="entry name" value="STPP_CPPED1"/>
</dbReference>
<dbReference type="Gene3D" id="3.60.21.10">
    <property type="match status" value="1"/>
</dbReference>
<proteinExistence type="predicted"/>
<name>A0ABP8MPM1_9BACT</name>
<dbReference type="PANTHER" id="PTHR43143:SF1">
    <property type="entry name" value="SERINE_THREONINE-PROTEIN PHOSPHATASE CPPED1"/>
    <property type="match status" value="1"/>
</dbReference>
<dbReference type="SUPFAM" id="SSF56300">
    <property type="entry name" value="Metallo-dependent phosphatases"/>
    <property type="match status" value="1"/>
</dbReference>
<feature type="domain" description="Calcineurin-like phosphoesterase" evidence="1">
    <location>
        <begin position="11"/>
        <end position="208"/>
    </location>
</feature>
<dbReference type="InterPro" id="IPR004843">
    <property type="entry name" value="Calcineurin-like_PHP"/>
</dbReference>
<dbReference type="EMBL" id="BAABHD010000024">
    <property type="protein sequence ID" value="GAA4454102.1"/>
    <property type="molecule type" value="Genomic_DNA"/>
</dbReference>
<sequence>MQTDSTGAEMAFIADTQAPMWIEAVFLRKNNNAKATAAIFTDVVSRKPKTLYWLGDIVALGYKAGTWLMIDQFLTECRKGGIDVHAILGNHDVMGRPKRGMLNFQRRFPEHVPTGYYHVTDSVAVIMLNSNFNVMSPTAQAEQQVWYGTALTTLENDTAIKSIIVTCHHAPYTNSRIVSSSKNVQQRFVPLYLKSKKAKLFITGHAHAFERFRVENKDFLVIGGGGGLTQPLNTSSSRMADEATEYKPHFHYLTVRRDDEQLLITSHRLKADLSGFEDGYTFAIT</sequence>
<evidence type="ECO:0000259" key="1">
    <source>
        <dbReference type="Pfam" id="PF00149"/>
    </source>
</evidence>
<dbReference type="RefSeq" id="WP_345243088.1">
    <property type="nucleotide sequence ID" value="NZ_BAABHD010000024.1"/>
</dbReference>